<dbReference type="InterPro" id="IPR002938">
    <property type="entry name" value="FAD-bd"/>
</dbReference>
<proteinExistence type="inferred from homology"/>
<feature type="domain" description="FAD-binding" evidence="6">
    <location>
        <begin position="25"/>
        <end position="179"/>
    </location>
</feature>
<reference evidence="7 8" key="1">
    <citation type="submission" date="2015-01" db="EMBL/GenBank/DDBJ databases">
        <title>The Genome Sequence of Exophiala oligosperma CBS72588.</title>
        <authorList>
            <consortium name="The Broad Institute Genomics Platform"/>
            <person name="Cuomo C."/>
            <person name="de Hoog S."/>
            <person name="Gorbushina A."/>
            <person name="Stielow B."/>
            <person name="Teixiera M."/>
            <person name="Abouelleil A."/>
            <person name="Chapman S.B."/>
            <person name="Priest M."/>
            <person name="Young S.K."/>
            <person name="Wortman J."/>
            <person name="Nusbaum C."/>
            <person name="Birren B."/>
        </authorList>
    </citation>
    <scope>NUCLEOTIDE SEQUENCE [LARGE SCALE GENOMIC DNA]</scope>
    <source>
        <strain evidence="7 8">CBS 72588</strain>
    </source>
</reference>
<evidence type="ECO:0000313" key="7">
    <source>
        <dbReference type="EMBL" id="KIW36605.1"/>
    </source>
</evidence>
<evidence type="ECO:0000256" key="3">
    <source>
        <dbReference type="ARBA" id="ARBA00022827"/>
    </source>
</evidence>
<evidence type="ECO:0000313" key="8">
    <source>
        <dbReference type="Proteomes" id="UP000053342"/>
    </source>
</evidence>
<evidence type="ECO:0000256" key="5">
    <source>
        <dbReference type="ARBA" id="ARBA00023033"/>
    </source>
</evidence>
<keyword evidence="4" id="KW-0560">Oxidoreductase</keyword>
<dbReference type="OrthoDB" id="16820at2759"/>
<accession>A0A0D2D2Y5</accession>
<dbReference type="AlphaFoldDB" id="A0A0D2D2Y5"/>
<keyword evidence="8" id="KW-1185">Reference proteome</keyword>
<dbReference type="SUPFAM" id="SSF51905">
    <property type="entry name" value="FAD/NAD(P)-binding domain"/>
    <property type="match status" value="1"/>
</dbReference>
<dbReference type="Gene3D" id="3.50.50.60">
    <property type="entry name" value="FAD/NAD(P)-binding domain"/>
    <property type="match status" value="2"/>
</dbReference>
<dbReference type="PANTHER" id="PTHR13789">
    <property type="entry name" value="MONOOXYGENASE"/>
    <property type="match status" value="1"/>
</dbReference>
<evidence type="ECO:0000256" key="4">
    <source>
        <dbReference type="ARBA" id="ARBA00023002"/>
    </source>
</evidence>
<dbReference type="PRINTS" id="PR00420">
    <property type="entry name" value="RNGMNOXGNASE"/>
</dbReference>
<dbReference type="InterPro" id="IPR036188">
    <property type="entry name" value="FAD/NAD-bd_sf"/>
</dbReference>
<dbReference type="Proteomes" id="UP000053342">
    <property type="component" value="Unassembled WGS sequence"/>
</dbReference>
<organism evidence="7 8">
    <name type="scientific">Exophiala oligosperma</name>
    <dbReference type="NCBI Taxonomy" id="215243"/>
    <lineage>
        <taxon>Eukaryota</taxon>
        <taxon>Fungi</taxon>
        <taxon>Dikarya</taxon>
        <taxon>Ascomycota</taxon>
        <taxon>Pezizomycotina</taxon>
        <taxon>Eurotiomycetes</taxon>
        <taxon>Chaetothyriomycetidae</taxon>
        <taxon>Chaetothyriales</taxon>
        <taxon>Herpotrichiellaceae</taxon>
        <taxon>Exophiala</taxon>
    </lineage>
</organism>
<dbReference type="PANTHER" id="PTHR13789:SF238">
    <property type="entry name" value="PUTATIVE (AFU_ORTHOLOGUE AFUA_2G01680)-RELATED"/>
    <property type="match status" value="1"/>
</dbReference>
<dbReference type="InterPro" id="IPR050493">
    <property type="entry name" value="FAD-dep_Monooxygenase_BioMet"/>
</dbReference>
<keyword evidence="2" id="KW-0285">Flavoprotein</keyword>
<dbReference type="GeneID" id="27363266"/>
<dbReference type="EMBL" id="KN847352">
    <property type="protein sequence ID" value="KIW36605.1"/>
    <property type="molecule type" value="Genomic_DNA"/>
</dbReference>
<gene>
    <name evidence="7" type="ORF">PV06_11192</name>
</gene>
<keyword evidence="3" id="KW-0274">FAD</keyword>
<sequence length="361" mass="39725">MTTMNECLPSGIEENGSSEKSIVFHVLVVGAGLSGLSTAIGLRLAGHRVTVLEGASQFGEFGVGIQVPPNCVKALKKLGVFENVAEQATWPLSITMKRWKDGQLLGSTPLGSDMEEKYNNPYLLTYRADLHQSLLNRCREVGAEVFANSFVQSVNADHPSVKLVDGSTLNADILVGADAPPAEIRTIFDGWDPLIHRLLEKVSTCRQWKTSELEEIPRWISESGKIVLVGDSAHAMLPFLAQGAAMAIEDSVVLVECLSSCKTVEDAPDRLRLYETTRRERVRIIKSGARQNATVWHCADGPFQEARDAIIRYGKDLPTDGTLSHEEAVAANRWNNPAFQEWLFGFDAVLNAKEIILKREL</sequence>
<protein>
    <recommendedName>
        <fullName evidence="6">FAD-binding domain-containing protein</fullName>
    </recommendedName>
</protein>
<keyword evidence="5" id="KW-0503">Monooxygenase</keyword>
<name>A0A0D2D2Y5_9EURO</name>
<dbReference type="GO" id="GO:0004497">
    <property type="term" value="F:monooxygenase activity"/>
    <property type="evidence" value="ECO:0007669"/>
    <property type="project" value="UniProtKB-KW"/>
</dbReference>
<dbReference type="Pfam" id="PF01494">
    <property type="entry name" value="FAD_binding_3"/>
    <property type="match status" value="2"/>
</dbReference>
<evidence type="ECO:0000256" key="1">
    <source>
        <dbReference type="ARBA" id="ARBA00007992"/>
    </source>
</evidence>
<comment type="similarity">
    <text evidence="1">Belongs to the paxM FAD-dependent monooxygenase family.</text>
</comment>
<dbReference type="GO" id="GO:0071949">
    <property type="term" value="F:FAD binding"/>
    <property type="evidence" value="ECO:0007669"/>
    <property type="project" value="InterPro"/>
</dbReference>
<evidence type="ECO:0000259" key="6">
    <source>
        <dbReference type="Pfam" id="PF01494"/>
    </source>
</evidence>
<dbReference type="RefSeq" id="XP_016256821.1">
    <property type="nucleotide sequence ID" value="XM_016412821.1"/>
</dbReference>
<dbReference type="VEuPathDB" id="FungiDB:PV06_11192"/>
<evidence type="ECO:0000256" key="2">
    <source>
        <dbReference type="ARBA" id="ARBA00022630"/>
    </source>
</evidence>
<dbReference type="HOGENOM" id="CLU_009665_19_3_1"/>
<feature type="domain" description="FAD-binding" evidence="6">
    <location>
        <begin position="223"/>
        <end position="283"/>
    </location>
</feature>
<dbReference type="STRING" id="215243.A0A0D2D2Y5"/>